<dbReference type="EMBL" id="BIFR01000001">
    <property type="protein sequence ID" value="GCE11636.1"/>
    <property type="molecule type" value="Genomic_DNA"/>
</dbReference>
<dbReference type="SUPFAM" id="SSF50998">
    <property type="entry name" value="Quinoprotein alcohol dehydrogenase-like"/>
    <property type="match status" value="1"/>
</dbReference>
<accession>A0A401ZXQ0</accession>
<keyword evidence="1" id="KW-0812">Transmembrane</keyword>
<dbReference type="Proteomes" id="UP000287352">
    <property type="component" value="Unassembled WGS sequence"/>
</dbReference>
<dbReference type="Pfam" id="PF13360">
    <property type="entry name" value="PQQ_2"/>
    <property type="match status" value="2"/>
</dbReference>
<dbReference type="PANTHER" id="PTHR34512:SF30">
    <property type="entry name" value="OUTER MEMBRANE PROTEIN ASSEMBLY FACTOR BAMB"/>
    <property type="match status" value="1"/>
</dbReference>
<dbReference type="InterPro" id="IPR015943">
    <property type="entry name" value="WD40/YVTN_repeat-like_dom_sf"/>
</dbReference>
<evidence type="ECO:0000259" key="2">
    <source>
        <dbReference type="Pfam" id="PF13360"/>
    </source>
</evidence>
<evidence type="ECO:0000256" key="1">
    <source>
        <dbReference type="SAM" id="Phobius"/>
    </source>
</evidence>
<keyword evidence="1" id="KW-1133">Transmembrane helix</keyword>
<dbReference type="InterPro" id="IPR002372">
    <property type="entry name" value="PQQ_rpt_dom"/>
</dbReference>
<feature type="transmembrane region" description="Helical" evidence="1">
    <location>
        <begin position="39"/>
        <end position="64"/>
    </location>
</feature>
<dbReference type="PANTHER" id="PTHR34512">
    <property type="entry name" value="CELL SURFACE PROTEIN"/>
    <property type="match status" value="1"/>
</dbReference>
<gene>
    <name evidence="3" type="ORF">KTT_14950</name>
</gene>
<feature type="domain" description="Pyrrolo-quinoline quinone repeat" evidence="2">
    <location>
        <begin position="181"/>
        <end position="394"/>
    </location>
</feature>
<evidence type="ECO:0000313" key="4">
    <source>
        <dbReference type="Proteomes" id="UP000287352"/>
    </source>
</evidence>
<organism evidence="3 4">
    <name type="scientific">Tengunoibacter tsumagoiensis</name>
    <dbReference type="NCBI Taxonomy" id="2014871"/>
    <lineage>
        <taxon>Bacteria</taxon>
        <taxon>Bacillati</taxon>
        <taxon>Chloroflexota</taxon>
        <taxon>Ktedonobacteria</taxon>
        <taxon>Ktedonobacterales</taxon>
        <taxon>Dictyobacteraceae</taxon>
        <taxon>Tengunoibacter</taxon>
    </lineage>
</organism>
<dbReference type="SMART" id="SM00564">
    <property type="entry name" value="PQQ"/>
    <property type="match status" value="5"/>
</dbReference>
<protein>
    <recommendedName>
        <fullName evidence="2">Pyrrolo-quinoline quinone repeat domain-containing protein</fullName>
    </recommendedName>
</protein>
<feature type="domain" description="Pyrrolo-quinoline quinone repeat" evidence="2">
    <location>
        <begin position="85"/>
        <end position="159"/>
    </location>
</feature>
<sequence>MDDTEEGKALLKDTPEIVDLDPISPYHRSASKQRISLRLLMRFMMAAGLLLGIGVLTLMSWPYLTHSQQDPAPTPQSFTGSSPQLLTADNTLYLYTGKNIQALKLTTGAQLWSYQSPEEIHFVQTSADSNVVLLEGKTGNLIALDMKTGEFRWQLHLTSTGWNILTSYNNTILLFTAPQGIVAIRMTDGSELWQYGSTNTLNIDSTQNDLTLLDTSNQMVIRLDIQTGQSIMSYHLDGTLNGVMQGKIYIIESDQSMSAIQLSDGKKLWNYKNPNLTIGYLFSVGTNNQAYLTSQDGQIYAIGTDDGQERWHTRIDSGDLPVVLEQGDLANENVFLNGNAGMLAIISSVDGKVLWKTTKAVYNTLSCAPTIICFQTDNGVLSAVDRESGSELWNVQKRIAWVQYDDTHLYIFDLSNTASKPNALSALHMTDGKLLWSLPMKSPLTDYHLIAQNYYLLQSLGTLELVRLSDGKILWKKPSRPLL</sequence>
<reference evidence="4" key="1">
    <citation type="submission" date="2018-12" db="EMBL/GenBank/DDBJ databases">
        <title>Tengunoibacter tsumagoiensis gen. nov., sp. nov., Dictyobacter kobayashii sp. nov., D. alpinus sp. nov., and D. joshuensis sp. nov. and description of Dictyobacteraceae fam. nov. within the order Ktedonobacterales isolated from Tengu-no-mugimeshi.</title>
        <authorList>
            <person name="Wang C.M."/>
            <person name="Zheng Y."/>
            <person name="Sakai Y."/>
            <person name="Toyoda A."/>
            <person name="Minakuchi Y."/>
            <person name="Abe K."/>
            <person name="Yokota A."/>
            <person name="Yabe S."/>
        </authorList>
    </citation>
    <scope>NUCLEOTIDE SEQUENCE [LARGE SCALE GENOMIC DNA]</scope>
    <source>
        <strain evidence="4">Uno3</strain>
    </source>
</reference>
<comment type="caution">
    <text evidence="3">The sequence shown here is derived from an EMBL/GenBank/DDBJ whole genome shotgun (WGS) entry which is preliminary data.</text>
</comment>
<dbReference type="AlphaFoldDB" id="A0A401ZXQ0"/>
<dbReference type="InterPro" id="IPR018391">
    <property type="entry name" value="PQQ_b-propeller_rpt"/>
</dbReference>
<proteinExistence type="predicted"/>
<dbReference type="Gene3D" id="2.130.10.10">
    <property type="entry name" value="YVTN repeat-like/Quinoprotein amine dehydrogenase"/>
    <property type="match status" value="2"/>
</dbReference>
<dbReference type="InterPro" id="IPR011047">
    <property type="entry name" value="Quinoprotein_ADH-like_sf"/>
</dbReference>
<keyword evidence="4" id="KW-1185">Reference proteome</keyword>
<dbReference type="RefSeq" id="WP_161975327.1">
    <property type="nucleotide sequence ID" value="NZ_BIFR01000001.1"/>
</dbReference>
<name>A0A401ZXQ0_9CHLR</name>
<keyword evidence="1" id="KW-0472">Membrane</keyword>
<evidence type="ECO:0000313" key="3">
    <source>
        <dbReference type="EMBL" id="GCE11636.1"/>
    </source>
</evidence>